<evidence type="ECO:0000313" key="10">
    <source>
        <dbReference type="Proteomes" id="UP000593562"/>
    </source>
</evidence>
<keyword evidence="3" id="KW-0052">Apoplast</keyword>
<dbReference type="GO" id="GO:1902025">
    <property type="term" value="P:nitrate import"/>
    <property type="evidence" value="ECO:0007669"/>
    <property type="project" value="TreeGrafter"/>
</dbReference>
<dbReference type="GO" id="GO:2000280">
    <property type="term" value="P:regulation of root development"/>
    <property type="evidence" value="ECO:0007669"/>
    <property type="project" value="TreeGrafter"/>
</dbReference>
<dbReference type="EMBL" id="JAAARO010000014">
    <property type="protein sequence ID" value="KAF5736127.1"/>
    <property type="molecule type" value="Genomic_DNA"/>
</dbReference>
<reference evidence="9 10" key="1">
    <citation type="journal article" date="2020" name="Nat. Commun.">
        <title>Genome of Tripterygium wilfordii and identification of cytochrome P450 involved in triptolide biosynthesis.</title>
        <authorList>
            <person name="Tu L."/>
            <person name="Su P."/>
            <person name="Zhang Z."/>
            <person name="Gao L."/>
            <person name="Wang J."/>
            <person name="Hu T."/>
            <person name="Zhou J."/>
            <person name="Zhang Y."/>
            <person name="Zhao Y."/>
            <person name="Liu Y."/>
            <person name="Song Y."/>
            <person name="Tong Y."/>
            <person name="Lu Y."/>
            <person name="Yang J."/>
            <person name="Xu C."/>
            <person name="Jia M."/>
            <person name="Peters R.J."/>
            <person name="Huang L."/>
            <person name="Gao W."/>
        </authorList>
    </citation>
    <scope>NUCLEOTIDE SEQUENCE [LARGE SCALE GENOMIC DNA]</scope>
    <source>
        <strain evidence="10">cv. XIE 37</strain>
        <tissue evidence="9">Leaf</tissue>
    </source>
</reference>
<evidence type="ECO:0000256" key="5">
    <source>
        <dbReference type="ARBA" id="ARBA00022702"/>
    </source>
</evidence>
<feature type="compositionally biased region" description="Polar residues" evidence="8">
    <location>
        <begin position="18"/>
        <end position="29"/>
    </location>
</feature>
<name>A0A7J7CPW9_TRIWF</name>
<evidence type="ECO:0000256" key="6">
    <source>
        <dbReference type="ARBA" id="ARBA00022729"/>
    </source>
</evidence>
<dbReference type="GO" id="GO:1901371">
    <property type="term" value="P:regulation of leaf morphogenesis"/>
    <property type="evidence" value="ECO:0007669"/>
    <property type="project" value="TreeGrafter"/>
</dbReference>
<dbReference type="GO" id="GO:0005179">
    <property type="term" value="F:hormone activity"/>
    <property type="evidence" value="ECO:0007669"/>
    <property type="project" value="UniProtKB-KW"/>
</dbReference>
<gene>
    <name evidence="9" type="ORF">HS088_TW14G00262</name>
</gene>
<evidence type="ECO:0000256" key="1">
    <source>
        <dbReference type="ARBA" id="ARBA00004271"/>
    </source>
</evidence>
<keyword evidence="5" id="KW-0372">Hormone</keyword>
<feature type="compositionally biased region" description="Basic and acidic residues" evidence="8">
    <location>
        <begin position="140"/>
        <end position="160"/>
    </location>
</feature>
<dbReference type="InterPro" id="IPR033250">
    <property type="entry name" value="CEP"/>
</dbReference>
<dbReference type="InParanoid" id="A0A7J7CPW9"/>
<dbReference type="AlphaFoldDB" id="A0A7J7CPW9"/>
<keyword evidence="4" id="KW-0964">Secreted</keyword>
<dbReference type="PANTHER" id="PTHR33348:SF44">
    <property type="entry name" value="PRECURSOR OF CEP6"/>
    <property type="match status" value="1"/>
</dbReference>
<feature type="compositionally biased region" description="Basic and acidic residues" evidence="8">
    <location>
        <begin position="7"/>
        <end position="17"/>
    </location>
</feature>
<protein>
    <submittedName>
        <fullName evidence="9">Zonadhesin</fullName>
    </submittedName>
</protein>
<dbReference type="Proteomes" id="UP000593562">
    <property type="component" value="Unassembled WGS sequence"/>
</dbReference>
<comment type="similarity">
    <text evidence="2">Belongs to the C-terminally encoded plant signaling peptide (CEP) family.</text>
</comment>
<proteinExistence type="inferred from homology"/>
<comment type="caution">
    <text evidence="9">The sequence shown here is derived from an EMBL/GenBank/DDBJ whole genome shotgun (WGS) entry which is preliminary data.</text>
</comment>
<comment type="subcellular location">
    <subcellularLocation>
        <location evidence="1">Secreted</location>
        <location evidence="1">Extracellular space</location>
        <location evidence="1">Apoplast</location>
    </subcellularLocation>
</comment>
<dbReference type="GO" id="GO:0006995">
    <property type="term" value="P:cellular response to nitrogen starvation"/>
    <property type="evidence" value="ECO:0007669"/>
    <property type="project" value="UniProtKB-ARBA"/>
</dbReference>
<keyword evidence="10" id="KW-1185">Reference proteome</keyword>
<keyword evidence="7" id="KW-0379">Hydroxylation</keyword>
<evidence type="ECO:0000313" key="9">
    <source>
        <dbReference type="EMBL" id="KAF5736127.1"/>
    </source>
</evidence>
<evidence type="ECO:0000256" key="2">
    <source>
        <dbReference type="ARBA" id="ARBA00008963"/>
    </source>
</evidence>
<evidence type="ECO:0000256" key="3">
    <source>
        <dbReference type="ARBA" id="ARBA00022523"/>
    </source>
</evidence>
<evidence type="ECO:0000256" key="4">
    <source>
        <dbReference type="ARBA" id="ARBA00022525"/>
    </source>
</evidence>
<feature type="compositionally biased region" description="Basic and acidic residues" evidence="8">
    <location>
        <begin position="61"/>
        <end position="78"/>
    </location>
</feature>
<evidence type="ECO:0000256" key="8">
    <source>
        <dbReference type="SAM" id="MobiDB-lite"/>
    </source>
</evidence>
<dbReference type="GO" id="GO:0048364">
    <property type="term" value="P:root development"/>
    <property type="evidence" value="ECO:0007669"/>
    <property type="project" value="InterPro"/>
</dbReference>
<sequence length="180" mass="19391">MKSMKPHKLDSYEKESKPSSQIGDSTNTVDDFRPATPRNSPGVGHAEEEEEKYNNKALGASHDHNSIAGAKDDFRPTEPGHSPGVGHLLQNQLDDKDDFRPTDPGHSPGVGHSRNFVTGGAKDDFRPTGPGHSPGVGHLLEQDKHSANIAGDKEDFRPTDPGHSPGIGHHALVPNKNRQP</sequence>
<dbReference type="GO" id="GO:0048046">
    <property type="term" value="C:apoplast"/>
    <property type="evidence" value="ECO:0007669"/>
    <property type="project" value="UniProtKB-SubCell"/>
</dbReference>
<feature type="compositionally biased region" description="Basic and acidic residues" evidence="8">
    <location>
        <begin position="93"/>
        <end position="103"/>
    </location>
</feature>
<dbReference type="PANTHER" id="PTHR33348">
    <property type="entry name" value="PRECURSOR OF CEP5"/>
    <property type="match status" value="1"/>
</dbReference>
<accession>A0A7J7CPW9</accession>
<organism evidence="9 10">
    <name type="scientific">Tripterygium wilfordii</name>
    <name type="common">Thunder God vine</name>
    <dbReference type="NCBI Taxonomy" id="458696"/>
    <lineage>
        <taxon>Eukaryota</taxon>
        <taxon>Viridiplantae</taxon>
        <taxon>Streptophyta</taxon>
        <taxon>Embryophyta</taxon>
        <taxon>Tracheophyta</taxon>
        <taxon>Spermatophyta</taxon>
        <taxon>Magnoliopsida</taxon>
        <taxon>eudicotyledons</taxon>
        <taxon>Gunneridae</taxon>
        <taxon>Pentapetalae</taxon>
        <taxon>rosids</taxon>
        <taxon>fabids</taxon>
        <taxon>Celastrales</taxon>
        <taxon>Celastraceae</taxon>
        <taxon>Tripterygium</taxon>
    </lineage>
</organism>
<keyword evidence="6" id="KW-0732">Signal</keyword>
<evidence type="ECO:0000256" key="7">
    <source>
        <dbReference type="ARBA" id="ARBA00023278"/>
    </source>
</evidence>
<feature type="region of interest" description="Disordered" evidence="8">
    <location>
        <begin position="1"/>
        <end position="180"/>
    </location>
</feature>